<dbReference type="Gene3D" id="3.40.1050.10">
    <property type="entry name" value="Carbonic anhydrase"/>
    <property type="match status" value="1"/>
</dbReference>
<accession>A0A318QGK2</accession>
<dbReference type="RefSeq" id="WP_110526843.1">
    <property type="nucleotide sequence ID" value="NZ_JAHRDT010000005.1"/>
</dbReference>
<keyword evidence="4 7" id="KW-0862">Zinc</keyword>
<dbReference type="EMBL" id="NOXG01000002">
    <property type="protein sequence ID" value="PYD76512.1"/>
    <property type="molecule type" value="Genomic_DNA"/>
</dbReference>
<dbReference type="PANTHER" id="PTHR11002">
    <property type="entry name" value="CARBONIC ANHYDRASE"/>
    <property type="match status" value="1"/>
</dbReference>
<evidence type="ECO:0000256" key="8">
    <source>
        <dbReference type="RuleBase" id="RU003956"/>
    </source>
</evidence>
<reference evidence="10 11" key="1">
    <citation type="submission" date="2017-07" db="EMBL/GenBank/DDBJ databases">
        <title>A draft genome sequence of Komagataeibacter sp. T5K1.</title>
        <authorList>
            <person name="Skraban J."/>
            <person name="Cleenwerck I."/>
            <person name="Vandamme P."/>
            <person name="Trcek J."/>
        </authorList>
    </citation>
    <scope>NUCLEOTIDE SEQUENCE [LARGE SCALE GENOMIC DNA]</scope>
    <source>
        <strain evidence="10 11">T5K1</strain>
    </source>
</reference>
<dbReference type="AlphaFoldDB" id="A0A318QGK2"/>
<name>A0A318QGK2_9PROT</name>
<dbReference type="InterPro" id="IPR045066">
    <property type="entry name" value="Beta_CA_cladeB"/>
</dbReference>
<comment type="function">
    <text evidence="8">Reversible hydration of carbon dioxide.</text>
</comment>
<dbReference type="Pfam" id="PF00484">
    <property type="entry name" value="Pro_CA"/>
    <property type="match status" value="1"/>
</dbReference>
<dbReference type="SMART" id="SM00947">
    <property type="entry name" value="Pro_CA"/>
    <property type="match status" value="1"/>
</dbReference>
<dbReference type="Proteomes" id="UP000248116">
    <property type="component" value="Unassembled WGS sequence"/>
</dbReference>
<reference evidence="9 12" key="2">
    <citation type="submission" date="2018-02" db="EMBL/GenBank/DDBJ databases">
        <authorList>
            <person name="Skraban J."/>
            <person name="Trcek J."/>
        </authorList>
    </citation>
    <scope>NUCLEOTIDE SEQUENCE [LARGE SCALE GENOMIC DNA]</scope>
    <source>
        <strain evidence="9 12">AV446</strain>
    </source>
</reference>
<feature type="binding site" evidence="7">
    <location>
        <position position="48"/>
    </location>
    <ligand>
        <name>Zn(2+)</name>
        <dbReference type="ChEBI" id="CHEBI:29105"/>
    </ligand>
</feature>
<dbReference type="GO" id="GO:0015976">
    <property type="term" value="P:carbon utilization"/>
    <property type="evidence" value="ECO:0007669"/>
    <property type="project" value="InterPro"/>
</dbReference>
<feature type="binding site" evidence="7">
    <location>
        <position position="50"/>
    </location>
    <ligand>
        <name>Zn(2+)</name>
        <dbReference type="ChEBI" id="CHEBI:29105"/>
    </ligand>
</feature>
<feature type="binding site" evidence="7">
    <location>
        <position position="107"/>
    </location>
    <ligand>
        <name>Zn(2+)</name>
        <dbReference type="ChEBI" id="CHEBI:29105"/>
    </ligand>
</feature>
<dbReference type="PANTHER" id="PTHR11002:SF76">
    <property type="entry name" value="CARBONIC ANHYDRASE"/>
    <property type="match status" value="1"/>
</dbReference>
<organism evidence="10 11">
    <name type="scientific">Novacetimonas pomaceti</name>
    <dbReference type="NCBI Taxonomy" id="2021998"/>
    <lineage>
        <taxon>Bacteria</taxon>
        <taxon>Pseudomonadati</taxon>
        <taxon>Pseudomonadota</taxon>
        <taxon>Alphaproteobacteria</taxon>
        <taxon>Acetobacterales</taxon>
        <taxon>Acetobacteraceae</taxon>
        <taxon>Novacetimonas</taxon>
    </lineage>
</organism>
<dbReference type="CDD" id="cd00884">
    <property type="entry name" value="beta_CA_cladeB"/>
    <property type="match status" value="1"/>
</dbReference>
<protein>
    <recommendedName>
        <fullName evidence="2 8">Carbonic anhydrase</fullName>
        <ecNumber evidence="2 8">4.2.1.1</ecNumber>
    </recommendedName>
    <alternativeName>
        <fullName evidence="8">Carbonate dehydratase</fullName>
    </alternativeName>
</protein>
<comment type="cofactor">
    <cofactor evidence="7">
        <name>Zn(2+)</name>
        <dbReference type="ChEBI" id="CHEBI:29105"/>
    </cofactor>
    <text evidence="7">Binds 1 zinc ion per subunit.</text>
</comment>
<dbReference type="PROSITE" id="PS00705">
    <property type="entry name" value="PROK_CO2_ANHYDRASE_2"/>
    <property type="match status" value="1"/>
</dbReference>
<evidence type="ECO:0000256" key="6">
    <source>
        <dbReference type="ARBA" id="ARBA00048348"/>
    </source>
</evidence>
<evidence type="ECO:0000256" key="7">
    <source>
        <dbReference type="PIRSR" id="PIRSR601765-1"/>
    </source>
</evidence>
<dbReference type="EMBL" id="PRCW01000020">
    <property type="protein sequence ID" value="PYD48934.1"/>
    <property type="molecule type" value="Genomic_DNA"/>
</dbReference>
<dbReference type="PROSITE" id="PS00704">
    <property type="entry name" value="PROK_CO2_ANHYDRASE_1"/>
    <property type="match status" value="1"/>
</dbReference>
<evidence type="ECO:0000256" key="2">
    <source>
        <dbReference type="ARBA" id="ARBA00012925"/>
    </source>
</evidence>
<keyword evidence="12" id="KW-1185">Reference proteome</keyword>
<dbReference type="GO" id="GO:0008270">
    <property type="term" value="F:zinc ion binding"/>
    <property type="evidence" value="ECO:0007669"/>
    <property type="project" value="UniProtKB-UniRule"/>
</dbReference>
<dbReference type="SUPFAM" id="SSF53056">
    <property type="entry name" value="beta-carbonic anhydrase, cab"/>
    <property type="match status" value="1"/>
</dbReference>
<comment type="caution">
    <text evidence="10">The sequence shown here is derived from an EMBL/GenBank/DDBJ whole genome shotgun (WGS) entry which is preliminary data.</text>
</comment>
<feature type="binding site" evidence="7">
    <location>
        <position position="110"/>
    </location>
    <ligand>
        <name>Zn(2+)</name>
        <dbReference type="ChEBI" id="CHEBI:29105"/>
    </ligand>
</feature>
<dbReference type="Proteomes" id="UP000247609">
    <property type="component" value="Unassembled WGS sequence"/>
</dbReference>
<comment type="catalytic activity">
    <reaction evidence="6 8">
        <text>hydrogencarbonate + H(+) = CO2 + H2O</text>
        <dbReference type="Rhea" id="RHEA:10748"/>
        <dbReference type="ChEBI" id="CHEBI:15377"/>
        <dbReference type="ChEBI" id="CHEBI:15378"/>
        <dbReference type="ChEBI" id="CHEBI:16526"/>
        <dbReference type="ChEBI" id="CHEBI:17544"/>
        <dbReference type="EC" id="4.2.1.1"/>
    </reaction>
</comment>
<evidence type="ECO:0000256" key="3">
    <source>
        <dbReference type="ARBA" id="ARBA00022723"/>
    </source>
</evidence>
<evidence type="ECO:0000313" key="9">
    <source>
        <dbReference type="EMBL" id="PYD48934.1"/>
    </source>
</evidence>
<evidence type="ECO:0000313" key="11">
    <source>
        <dbReference type="Proteomes" id="UP000247609"/>
    </source>
</evidence>
<dbReference type="InterPro" id="IPR001765">
    <property type="entry name" value="Carbonic_anhydrase"/>
</dbReference>
<evidence type="ECO:0000313" key="10">
    <source>
        <dbReference type="EMBL" id="PYD76512.1"/>
    </source>
</evidence>
<proteinExistence type="inferred from homology"/>
<keyword evidence="3 7" id="KW-0479">Metal-binding</keyword>
<dbReference type="InterPro" id="IPR036874">
    <property type="entry name" value="Carbonic_anhydrase_sf"/>
</dbReference>
<evidence type="ECO:0000256" key="1">
    <source>
        <dbReference type="ARBA" id="ARBA00006217"/>
    </source>
</evidence>
<dbReference type="GO" id="GO:0004089">
    <property type="term" value="F:carbonate dehydratase activity"/>
    <property type="evidence" value="ECO:0007669"/>
    <property type="project" value="UniProtKB-UniRule"/>
</dbReference>
<evidence type="ECO:0000256" key="4">
    <source>
        <dbReference type="ARBA" id="ARBA00022833"/>
    </source>
</evidence>
<keyword evidence="5 8" id="KW-0456">Lyase</keyword>
<evidence type="ECO:0000256" key="5">
    <source>
        <dbReference type="ARBA" id="ARBA00023239"/>
    </source>
</evidence>
<sequence>MTDTNARETLIDLLHGVERFNTEVFPKNRELFASLADQQSPGTLFIACADSRVNPGLITQTKPGELFVLRNIGNIVPAYGEMLGGVSSAIEYAVLALKVSHIIVCGHSDCGAMKALLDPDPSKLAKMPTVASWLRNAEAARAVLEVSDAGPASVRSLAEQNVLLQISHLRTHPAVAAGLARNTLTLQGWFYDIPSGEVVILDEAARHFISVHDAIEKLRAVTAQADTQAAQPA</sequence>
<dbReference type="InterPro" id="IPR015892">
    <property type="entry name" value="Carbonic_anhydrase_CS"/>
</dbReference>
<comment type="similarity">
    <text evidence="1 8">Belongs to the beta-class carbonic anhydrase family.</text>
</comment>
<evidence type="ECO:0000313" key="12">
    <source>
        <dbReference type="Proteomes" id="UP000248116"/>
    </source>
</evidence>
<dbReference type="EC" id="4.2.1.1" evidence="2 8"/>
<gene>
    <name evidence="9" type="ORF">C3920_02190</name>
    <name evidence="10" type="ORF">CFR71_02980</name>
</gene>